<keyword evidence="2 3" id="KW-0732">Signal</keyword>
<proteinExistence type="inferred from homology"/>
<dbReference type="AlphaFoldDB" id="A0A850RKM1"/>
<sequence length="643" mass="68604">MVRFAFSPRPAVAILVGLACIVLGASAVAAEAGTDAFRLTILHINDHHSHLEPTLDARLEFAEPVGSIEVELGGFARVTAKIRELRSRYPNSLALHAGDAVTGTLYYTLFKGQADAAAMNRVCFDAYALGNHEFDDGDAGLAGFLRMLAGDPAGCRTPVLAANVVPELGTPLYPRAGERLIRSEAVLTVDGQRIGIIGLDISGKTRRSSRPLDSTVFLDELTTAQQRIDALTAQGVDKILLLTHRQYLNDLDMALRLRGVDAIIGGDSHSLLGEAFAGWGLNPSGPYPTETRDLDGNRVCVVQAWQYASVVGELHLSFDADGHVTRCEGTPHLLHGERFARDGRLLEGEARQAVLDVIAAAPELGIVTPDPATQALIARYSEQVERLKQTIVGVAVQDLCLERVPGQGLSAICDVRATQAHGGDIQQLVTAAYLARVPEADVAIQNAGGARIDIPAGPISVSDVYSLLPFANTLVELRLTGAEIKNALEEAVAGFMDHADGSGGAYPVAANLRWELDLSRPRGQRFSRVEIRRRGAPDWRLLEDAEDVIVVTNSFLAGGGDGYAIFKRASGEGRATDTFIDYAQGFIDHLQQDLGGAAPGDPILATPPEVRALPCADYSTQRFVDGLGRPLQSDPEVPQGCGG</sequence>
<evidence type="ECO:0000259" key="5">
    <source>
        <dbReference type="Pfam" id="PF02872"/>
    </source>
</evidence>
<evidence type="ECO:0000256" key="2">
    <source>
        <dbReference type="ARBA" id="ARBA00022729"/>
    </source>
</evidence>
<feature type="domain" description="Calcineurin-like phosphoesterase" evidence="4">
    <location>
        <begin position="39"/>
        <end position="270"/>
    </location>
</feature>
<dbReference type="PRINTS" id="PR01607">
    <property type="entry name" value="APYRASEFAMLY"/>
</dbReference>
<dbReference type="InterPro" id="IPR029052">
    <property type="entry name" value="Metallo-depent_PP-like"/>
</dbReference>
<evidence type="ECO:0000256" key="3">
    <source>
        <dbReference type="RuleBase" id="RU362119"/>
    </source>
</evidence>
<dbReference type="InterPro" id="IPR006179">
    <property type="entry name" value="5_nucleotidase/apyrase"/>
</dbReference>
<dbReference type="Gene3D" id="3.60.21.10">
    <property type="match status" value="1"/>
</dbReference>
<dbReference type="InterPro" id="IPR036907">
    <property type="entry name" value="5'-Nucleotdase_C_sf"/>
</dbReference>
<evidence type="ECO:0000259" key="4">
    <source>
        <dbReference type="Pfam" id="PF00149"/>
    </source>
</evidence>
<dbReference type="GO" id="GO:0000166">
    <property type="term" value="F:nucleotide binding"/>
    <property type="evidence" value="ECO:0007669"/>
    <property type="project" value="UniProtKB-KW"/>
</dbReference>
<dbReference type="PROSITE" id="PS00785">
    <property type="entry name" value="5_NUCLEOTIDASE_1"/>
    <property type="match status" value="1"/>
</dbReference>
<feature type="domain" description="5'-Nucleotidase C-terminal" evidence="5">
    <location>
        <begin position="415"/>
        <end position="568"/>
    </location>
</feature>
<gene>
    <name evidence="6" type="ORF">HW932_09735</name>
</gene>
<dbReference type="PROSITE" id="PS51257">
    <property type="entry name" value="PROKAR_LIPOPROTEIN"/>
    <property type="match status" value="1"/>
</dbReference>
<dbReference type="GO" id="GO:0030288">
    <property type="term" value="C:outer membrane-bounded periplasmic space"/>
    <property type="evidence" value="ECO:0007669"/>
    <property type="project" value="TreeGrafter"/>
</dbReference>
<dbReference type="InterPro" id="IPR006146">
    <property type="entry name" value="5'-Nucleotdase_CS"/>
</dbReference>
<keyword evidence="3" id="KW-0378">Hydrolase</keyword>
<dbReference type="RefSeq" id="WP_176976295.1">
    <property type="nucleotide sequence ID" value="NZ_JABZEO010000005.1"/>
</dbReference>
<dbReference type="GO" id="GO:0008253">
    <property type="term" value="F:5'-nucleotidase activity"/>
    <property type="evidence" value="ECO:0007669"/>
    <property type="project" value="TreeGrafter"/>
</dbReference>
<evidence type="ECO:0000313" key="7">
    <source>
        <dbReference type="Proteomes" id="UP000592294"/>
    </source>
</evidence>
<dbReference type="Gene3D" id="3.90.780.10">
    <property type="entry name" value="5'-Nucleotidase, C-terminal domain"/>
    <property type="match status" value="1"/>
</dbReference>
<dbReference type="Pfam" id="PF00149">
    <property type="entry name" value="Metallophos"/>
    <property type="match status" value="1"/>
</dbReference>
<dbReference type="GO" id="GO:0008768">
    <property type="term" value="F:UDP-sugar diphosphatase activity"/>
    <property type="evidence" value="ECO:0007669"/>
    <property type="project" value="TreeGrafter"/>
</dbReference>
<dbReference type="Proteomes" id="UP000592294">
    <property type="component" value="Unassembled WGS sequence"/>
</dbReference>
<accession>A0A850RKM1</accession>
<comment type="similarity">
    <text evidence="1 3">Belongs to the 5'-nucleotidase family.</text>
</comment>
<keyword evidence="7" id="KW-1185">Reference proteome</keyword>
<dbReference type="PROSITE" id="PS00786">
    <property type="entry name" value="5_NUCLEOTIDASE_2"/>
    <property type="match status" value="1"/>
</dbReference>
<protein>
    <submittedName>
        <fullName evidence="6">5'-nucleotidase C-terminal domain-containing protein</fullName>
    </submittedName>
</protein>
<dbReference type="SUPFAM" id="SSF55816">
    <property type="entry name" value="5'-nucleotidase (syn. UDP-sugar hydrolase), C-terminal domain"/>
    <property type="match status" value="1"/>
</dbReference>
<name>A0A850RKM1_9GAMM</name>
<dbReference type="GO" id="GO:0046872">
    <property type="term" value="F:metal ion binding"/>
    <property type="evidence" value="ECO:0007669"/>
    <property type="project" value="InterPro"/>
</dbReference>
<dbReference type="InterPro" id="IPR008334">
    <property type="entry name" value="5'-Nucleotdase_C"/>
</dbReference>
<comment type="caution">
    <text evidence="6">The sequence shown here is derived from an EMBL/GenBank/DDBJ whole genome shotgun (WGS) entry which is preliminary data.</text>
</comment>
<dbReference type="EMBL" id="JABZEO010000005">
    <property type="protein sequence ID" value="NVZ09543.1"/>
    <property type="molecule type" value="Genomic_DNA"/>
</dbReference>
<dbReference type="SUPFAM" id="SSF56300">
    <property type="entry name" value="Metallo-dependent phosphatases"/>
    <property type="match status" value="1"/>
</dbReference>
<feature type="chain" id="PRO_5033114266" evidence="3">
    <location>
        <begin position="30"/>
        <end position="643"/>
    </location>
</feature>
<dbReference type="PANTHER" id="PTHR11575">
    <property type="entry name" value="5'-NUCLEOTIDASE-RELATED"/>
    <property type="match status" value="1"/>
</dbReference>
<reference evidence="6 7" key="1">
    <citation type="submission" date="2020-06" db="EMBL/GenBank/DDBJ databases">
        <title>Whole-genome sequence of Allochromatium humboldtianum DSM 21881, type strain.</title>
        <authorList>
            <person name="Kyndt J.A."/>
            <person name="Meyer T.E."/>
        </authorList>
    </citation>
    <scope>NUCLEOTIDE SEQUENCE [LARGE SCALE GENOMIC DNA]</scope>
    <source>
        <strain evidence="6 7">DSM 21881</strain>
    </source>
</reference>
<dbReference type="PANTHER" id="PTHR11575:SF24">
    <property type="entry name" value="5'-NUCLEOTIDASE"/>
    <property type="match status" value="1"/>
</dbReference>
<organism evidence="6 7">
    <name type="scientific">Allochromatium humboldtianum</name>
    <dbReference type="NCBI Taxonomy" id="504901"/>
    <lineage>
        <taxon>Bacteria</taxon>
        <taxon>Pseudomonadati</taxon>
        <taxon>Pseudomonadota</taxon>
        <taxon>Gammaproteobacteria</taxon>
        <taxon>Chromatiales</taxon>
        <taxon>Chromatiaceae</taxon>
        <taxon>Allochromatium</taxon>
    </lineage>
</organism>
<feature type="signal peptide" evidence="3">
    <location>
        <begin position="1"/>
        <end position="29"/>
    </location>
</feature>
<dbReference type="GO" id="GO:0009166">
    <property type="term" value="P:nucleotide catabolic process"/>
    <property type="evidence" value="ECO:0007669"/>
    <property type="project" value="InterPro"/>
</dbReference>
<evidence type="ECO:0000256" key="1">
    <source>
        <dbReference type="ARBA" id="ARBA00006654"/>
    </source>
</evidence>
<dbReference type="Pfam" id="PF02872">
    <property type="entry name" value="5_nucleotid_C"/>
    <property type="match status" value="1"/>
</dbReference>
<dbReference type="InterPro" id="IPR004843">
    <property type="entry name" value="Calcineurin-like_PHP"/>
</dbReference>
<evidence type="ECO:0000313" key="6">
    <source>
        <dbReference type="EMBL" id="NVZ09543.1"/>
    </source>
</evidence>
<keyword evidence="3" id="KW-0547">Nucleotide-binding</keyword>